<accession>A0A645B6V8</accession>
<dbReference type="InterPro" id="IPR052829">
    <property type="entry name" value="N-acetyltransferase_domain"/>
</dbReference>
<dbReference type="CDD" id="cd04301">
    <property type="entry name" value="NAT_SF"/>
    <property type="match status" value="1"/>
</dbReference>
<dbReference type="GO" id="GO:0016747">
    <property type="term" value="F:acyltransferase activity, transferring groups other than amino-acyl groups"/>
    <property type="evidence" value="ECO:0007669"/>
    <property type="project" value="InterPro"/>
</dbReference>
<dbReference type="Pfam" id="PF00583">
    <property type="entry name" value="Acetyltransf_1"/>
    <property type="match status" value="1"/>
</dbReference>
<evidence type="ECO:0000313" key="2">
    <source>
        <dbReference type="EMBL" id="MPM60351.1"/>
    </source>
</evidence>
<dbReference type="PANTHER" id="PTHR43259">
    <property type="entry name" value="SPT10P"/>
    <property type="match status" value="1"/>
</dbReference>
<dbReference type="AlphaFoldDB" id="A0A645B6V8"/>
<evidence type="ECO:0000259" key="1">
    <source>
        <dbReference type="PROSITE" id="PS51186"/>
    </source>
</evidence>
<sequence length="286" mass="33974">MYKWEGLNNTNINLIKSINISDEYDLQANLSSVLNSNNVLKRFLLWRNIKFLKLKNQYVGFIWFNKLSNNRYKINSIFVVSEFKSLDNYNALLGAIKKNSIVTYFCKSSDIEYYIFKKLGFEKKRAIVEMKKPLKFFDEVECDLPISFYRFQKNKDEKLRCNVQNQIFSDLSRYPIDEEDVFFEENQKYYLNDGCIFIKHEESVAGYGQIITDKGKAYLVNFGILEKYRGKGMGKLFLKYLLNLCYTMGYKEVYLKCNESNSTALKLYETMGFIQWDLTYELYKIV</sequence>
<dbReference type="InterPro" id="IPR016181">
    <property type="entry name" value="Acyl_CoA_acyltransferase"/>
</dbReference>
<dbReference type="SUPFAM" id="SSF55729">
    <property type="entry name" value="Acyl-CoA N-acyltransferases (Nat)"/>
    <property type="match status" value="1"/>
</dbReference>
<comment type="caution">
    <text evidence="2">The sequence shown here is derived from an EMBL/GenBank/DDBJ whole genome shotgun (WGS) entry which is preliminary data.</text>
</comment>
<dbReference type="PROSITE" id="PS51186">
    <property type="entry name" value="GNAT"/>
    <property type="match status" value="1"/>
</dbReference>
<dbReference type="EMBL" id="VSSQ01017756">
    <property type="protein sequence ID" value="MPM60351.1"/>
    <property type="molecule type" value="Genomic_DNA"/>
</dbReference>
<protein>
    <recommendedName>
        <fullName evidence="1">N-acetyltransferase domain-containing protein</fullName>
    </recommendedName>
</protein>
<organism evidence="2">
    <name type="scientific">bioreactor metagenome</name>
    <dbReference type="NCBI Taxonomy" id="1076179"/>
    <lineage>
        <taxon>unclassified sequences</taxon>
        <taxon>metagenomes</taxon>
        <taxon>ecological metagenomes</taxon>
    </lineage>
</organism>
<feature type="domain" description="N-acetyltransferase" evidence="1">
    <location>
        <begin position="146"/>
        <end position="286"/>
    </location>
</feature>
<dbReference type="InterPro" id="IPR000182">
    <property type="entry name" value="GNAT_dom"/>
</dbReference>
<proteinExistence type="predicted"/>
<reference evidence="2" key="1">
    <citation type="submission" date="2019-08" db="EMBL/GenBank/DDBJ databases">
        <authorList>
            <person name="Kucharzyk K."/>
            <person name="Murdoch R.W."/>
            <person name="Higgins S."/>
            <person name="Loffler F."/>
        </authorList>
    </citation>
    <scope>NUCLEOTIDE SEQUENCE</scope>
</reference>
<dbReference type="PANTHER" id="PTHR43259:SF1">
    <property type="entry name" value="N-ACETYLTRANSFERASE DOMAIN-CONTAINING PROTEIN"/>
    <property type="match status" value="1"/>
</dbReference>
<name>A0A645B6V8_9ZZZZ</name>
<gene>
    <name evidence="2" type="ORF">SDC9_107202</name>
</gene>
<dbReference type="Gene3D" id="3.40.630.30">
    <property type="match status" value="1"/>
</dbReference>